<dbReference type="SMART" id="SM01272">
    <property type="entry name" value="LsmAD"/>
    <property type="match status" value="1"/>
</dbReference>
<dbReference type="STRING" id="133383.A0A1R0GP23"/>
<dbReference type="GO" id="GO:0010494">
    <property type="term" value="C:cytoplasmic stress granule"/>
    <property type="evidence" value="ECO:0007669"/>
    <property type="project" value="TreeGrafter"/>
</dbReference>
<feature type="domain" description="LsmAD" evidence="2">
    <location>
        <begin position="228"/>
        <end position="299"/>
    </location>
</feature>
<feature type="compositionally biased region" description="Polar residues" evidence="1">
    <location>
        <begin position="502"/>
        <end position="532"/>
    </location>
</feature>
<feature type="compositionally biased region" description="Basic residues" evidence="1">
    <location>
        <begin position="11"/>
        <end position="24"/>
    </location>
</feature>
<feature type="compositionally biased region" description="Low complexity" evidence="1">
    <location>
        <begin position="35"/>
        <end position="53"/>
    </location>
</feature>
<feature type="region of interest" description="Disordered" evidence="1">
    <location>
        <begin position="868"/>
        <end position="914"/>
    </location>
</feature>
<protein>
    <submittedName>
        <fullName evidence="3">Polyadenylate-binding protein-interacting protein 4</fullName>
    </submittedName>
</protein>
<dbReference type="CDD" id="cd00600">
    <property type="entry name" value="Sm_like"/>
    <property type="match status" value="1"/>
</dbReference>
<feature type="compositionally biased region" description="Low complexity" evidence="1">
    <location>
        <begin position="896"/>
        <end position="907"/>
    </location>
</feature>
<dbReference type="AlphaFoldDB" id="A0A1R0GP23"/>
<dbReference type="Pfam" id="PF06741">
    <property type="entry name" value="LsmAD"/>
    <property type="match status" value="1"/>
</dbReference>
<comment type="caution">
    <text evidence="3">The sequence shown here is derived from an EMBL/GenBank/DDBJ whole genome shotgun (WGS) entry which is preliminary data.</text>
</comment>
<dbReference type="InterPro" id="IPR009604">
    <property type="entry name" value="LsmAD_domain"/>
</dbReference>
<feature type="region of interest" description="Disordered" evidence="1">
    <location>
        <begin position="315"/>
        <end position="362"/>
    </location>
</feature>
<dbReference type="OrthoDB" id="2275718at2759"/>
<feature type="compositionally biased region" description="Polar residues" evidence="1">
    <location>
        <begin position="868"/>
        <end position="895"/>
    </location>
</feature>
<feature type="region of interest" description="Disordered" evidence="1">
    <location>
        <begin position="1"/>
        <end position="61"/>
    </location>
</feature>
<sequence length="922" mass="102927">MNSGDHPIPPSKKRFDKKSLKFKNTKTFTPNPLLSENPISSSNFPSNTPSTSPDFQTLVPDDPLNPQRSRLLFVLSLFTGTQVLLSLQSGKYCKGILSGVDTQGNLDVILKYAHLFENLDSLTTPKLNSRPLDSLLIPFDDIFDISAVVDFDLTSKIKEKNTKFQIDSNISKSSNFKERPLFKWDPDSLGDDPSHSFLSPQNPHIDLELESDTLDRPWDQFAANEKLFGLTSNFDELLYTTKIDKNRSDFKQREREAIRIANEIQFAPAITSHVLEERNILPSHDDLDEEDRYGAVIRQMQKNEKYISPYLRSKANKMSAHKQNSSISSLSQSQSTPAPQNLVPAVNDKIDSPLDTNDSINNGMSVSKAAQALAKLNIKTIQSTGSFQNSSEIQITHSSTTINPSPFLSPENLAPQTHILSSDNTSASDIFFPPAPVSSLKHEPSTNKQPPLKSSEVPISNPQSSRSNSRAEKAKNIPSKSSSKNSLKHTNSSIDLKEQRNKPTNMTTPNNSKKPSNDTKSALNNVSKYSLNNKKDEPVNLPPDSSSLNHSKPGNNKSPPTKPVTSTTKLNVKAPLFIPNPKAPAYIPNSFFGSRKIDKKPMKLWGEFLAFNSFTPIDSSDKIAPTWPSNCGVSYLRLITAPKISSSFQTQIQPQIMNPVNAPMYNNLQYPQIVVMNYQYMNYPKNQPMQHYIQGDSNGQIVYNNPNVNPQFGNFNEIYNNGVYPANNHPIPDINQNIQDSYQNVYGIQSISPTINASNSQSQNYPPNFNPQGQFPFPVDHNVPTFMENHGTISENSNLDQRTVGINSPVVTEPSQTKIQQQGYYYQSDQIQYYVKDPQNENMNGSANYVSQPSGNHRQMYYQINQQQSLNGSSGAPPNSTMQENQSAQIQTQYSPPENNNPNNGPNYTPGDYHPHVVQYAN</sequence>
<proteinExistence type="predicted"/>
<keyword evidence="4" id="KW-1185">Reference proteome</keyword>
<name>A0A1R0GP23_9FUNG</name>
<feature type="compositionally biased region" description="Low complexity" evidence="1">
    <location>
        <begin position="476"/>
        <end position="493"/>
    </location>
</feature>
<organism evidence="3 4">
    <name type="scientific">Smittium mucronatum</name>
    <dbReference type="NCBI Taxonomy" id="133383"/>
    <lineage>
        <taxon>Eukaryota</taxon>
        <taxon>Fungi</taxon>
        <taxon>Fungi incertae sedis</taxon>
        <taxon>Zoopagomycota</taxon>
        <taxon>Kickxellomycotina</taxon>
        <taxon>Harpellomycetes</taxon>
        <taxon>Harpellales</taxon>
        <taxon>Legeriomycetaceae</taxon>
        <taxon>Smittium</taxon>
    </lineage>
</organism>
<accession>A0A1R0GP23</accession>
<dbReference type="Pfam" id="PF14438">
    <property type="entry name" value="SM-ATX"/>
    <property type="match status" value="1"/>
</dbReference>
<dbReference type="InterPro" id="IPR045117">
    <property type="entry name" value="ATXN2-like"/>
</dbReference>
<dbReference type="PANTHER" id="PTHR12854:SF7">
    <property type="entry name" value="ATAXIN-2 HOMOLOG"/>
    <property type="match status" value="1"/>
</dbReference>
<dbReference type="InterPro" id="IPR025852">
    <property type="entry name" value="SM_dom_ATX"/>
</dbReference>
<feature type="compositionally biased region" description="Polar residues" evidence="1">
    <location>
        <begin position="543"/>
        <end position="556"/>
    </location>
</feature>
<evidence type="ECO:0000256" key="1">
    <source>
        <dbReference type="SAM" id="MobiDB-lite"/>
    </source>
</evidence>
<dbReference type="GO" id="GO:0034063">
    <property type="term" value="P:stress granule assembly"/>
    <property type="evidence" value="ECO:0007669"/>
    <property type="project" value="TreeGrafter"/>
</dbReference>
<reference evidence="3 4" key="1">
    <citation type="journal article" date="2016" name="Mol. Biol. Evol.">
        <title>Genome-Wide Survey of Gut Fungi (Harpellales) Reveals the First Horizontally Transferred Ubiquitin Gene from a Mosquito Host.</title>
        <authorList>
            <person name="Wang Y."/>
            <person name="White M.M."/>
            <person name="Kvist S."/>
            <person name="Moncalvo J.M."/>
        </authorList>
    </citation>
    <scope>NUCLEOTIDE SEQUENCE [LARGE SCALE GENOMIC DNA]</scope>
    <source>
        <strain evidence="3 4">ALG-7-W6</strain>
    </source>
</reference>
<dbReference type="Proteomes" id="UP000187455">
    <property type="component" value="Unassembled WGS sequence"/>
</dbReference>
<evidence type="ECO:0000313" key="4">
    <source>
        <dbReference type="Proteomes" id="UP000187455"/>
    </source>
</evidence>
<gene>
    <name evidence="3" type="ORF">AYI68_g7317</name>
</gene>
<dbReference type="GO" id="GO:0003729">
    <property type="term" value="F:mRNA binding"/>
    <property type="evidence" value="ECO:0007669"/>
    <property type="project" value="TreeGrafter"/>
</dbReference>
<feature type="region of interest" description="Disordered" evidence="1">
    <location>
        <begin position="424"/>
        <end position="568"/>
    </location>
</feature>
<feature type="compositionally biased region" description="Polar residues" evidence="1">
    <location>
        <begin position="457"/>
        <end position="468"/>
    </location>
</feature>
<dbReference type="PANTHER" id="PTHR12854">
    <property type="entry name" value="ATAXIN 2-RELATED"/>
    <property type="match status" value="1"/>
</dbReference>
<evidence type="ECO:0000259" key="2">
    <source>
        <dbReference type="SMART" id="SM01272"/>
    </source>
</evidence>
<feature type="compositionally biased region" description="Low complexity" evidence="1">
    <location>
        <begin position="323"/>
        <end position="335"/>
    </location>
</feature>
<feature type="compositionally biased region" description="Low complexity" evidence="1">
    <location>
        <begin position="557"/>
        <end position="568"/>
    </location>
</feature>
<evidence type="ECO:0000313" key="3">
    <source>
        <dbReference type="EMBL" id="OLY78630.1"/>
    </source>
</evidence>
<feature type="compositionally biased region" description="Polar residues" evidence="1">
    <location>
        <begin position="25"/>
        <end position="34"/>
    </location>
</feature>
<dbReference type="EMBL" id="LSSL01005908">
    <property type="protein sequence ID" value="OLY78630.1"/>
    <property type="molecule type" value="Genomic_DNA"/>
</dbReference>